<comment type="caution">
    <text evidence="2">The sequence shown here is derived from an EMBL/GenBank/DDBJ whole genome shotgun (WGS) entry which is preliminary data.</text>
</comment>
<feature type="compositionally biased region" description="Polar residues" evidence="1">
    <location>
        <begin position="244"/>
        <end position="253"/>
    </location>
</feature>
<feature type="compositionally biased region" description="Pro residues" evidence="1">
    <location>
        <begin position="551"/>
        <end position="560"/>
    </location>
</feature>
<dbReference type="PRINTS" id="PR01217">
    <property type="entry name" value="PRICHEXTENSN"/>
</dbReference>
<feature type="compositionally biased region" description="Basic and acidic residues" evidence="1">
    <location>
        <begin position="586"/>
        <end position="615"/>
    </location>
</feature>
<feature type="compositionally biased region" description="Low complexity" evidence="1">
    <location>
        <begin position="302"/>
        <end position="311"/>
    </location>
</feature>
<keyword evidence="3" id="KW-1185">Reference proteome</keyword>
<feature type="region of interest" description="Disordered" evidence="1">
    <location>
        <begin position="530"/>
        <end position="615"/>
    </location>
</feature>
<feature type="region of interest" description="Disordered" evidence="1">
    <location>
        <begin position="1"/>
        <end position="24"/>
    </location>
</feature>
<evidence type="ECO:0000313" key="3">
    <source>
        <dbReference type="Proteomes" id="UP001303115"/>
    </source>
</evidence>
<proteinExistence type="predicted"/>
<organism evidence="2 3">
    <name type="scientific">Parachaetomium inaequale</name>
    <dbReference type="NCBI Taxonomy" id="2588326"/>
    <lineage>
        <taxon>Eukaryota</taxon>
        <taxon>Fungi</taxon>
        <taxon>Dikarya</taxon>
        <taxon>Ascomycota</taxon>
        <taxon>Pezizomycotina</taxon>
        <taxon>Sordariomycetes</taxon>
        <taxon>Sordariomycetidae</taxon>
        <taxon>Sordariales</taxon>
        <taxon>Chaetomiaceae</taxon>
        <taxon>Parachaetomium</taxon>
    </lineage>
</organism>
<name>A0AAN6PKM3_9PEZI</name>
<sequence length="615" mass="68545">MVPTQDRGRSPLRGNDVPDDDDWTVYSDAESVSSYSTVSDNYFSMQDRQDHAPVFRLKRGEQDKSVYEAWNIYYYPGKREKLDGCKVLGVKLENYEEIPSRVELRRQSAAQSELADMHLQAIEGFRAKHKRCWATRAFCGRGKTYEQDLDERCKGAPSDVKKTVTDLLFDRGKATSTRYRTRTWTVVAMREQLQGRFAATDFAEVKRHKLRVWKNPKPEEQLLYTVVIRGAETKAVPAGEEGLNTFSPTSNPWVCSDNAERRRRAREERERRDTLRQKRRTLSPAFRALSPSYRTRSRARTRSVSPPSYRSWRSRYDSPPPSIPFSRSDSPPPYRRFTRSESPVRIRVIPRYTPTNFDDAPFPPTPPESFTPPPGVSAYHRPGMGMGMGMVPPPPPPPLPAAAPYTTSPFHPRPPLFQPGIMPSYHHTNPLPPPHVFRRTPPADLLPPCPSCRPSRTPPCIHYAPGRSSQPCYRPVLWHGGVSYHPPTGGGGSFSLGQQQQQQQQQQQFGGGGSFGGGCMWSGFGAVPMQMPIPPPRPMSWGSGSSLSSPGPMPPAPNPFSPLSTPPLTSAGGSSVGGSSPVLSSREVEVDVVDVRSEMDGGRERAGSEVGSERE</sequence>
<feature type="compositionally biased region" description="Low complexity" evidence="1">
    <location>
        <begin position="561"/>
        <end position="585"/>
    </location>
</feature>
<feature type="region of interest" description="Disordered" evidence="1">
    <location>
        <begin position="239"/>
        <end position="338"/>
    </location>
</feature>
<gene>
    <name evidence="2" type="ORF">C8A01DRAFT_45868</name>
</gene>
<accession>A0AAN6PKM3</accession>
<evidence type="ECO:0000256" key="1">
    <source>
        <dbReference type="SAM" id="MobiDB-lite"/>
    </source>
</evidence>
<feature type="compositionally biased region" description="Low complexity" evidence="1">
    <location>
        <begin position="539"/>
        <end position="550"/>
    </location>
</feature>
<evidence type="ECO:0000313" key="2">
    <source>
        <dbReference type="EMBL" id="KAK4040846.1"/>
    </source>
</evidence>
<protein>
    <submittedName>
        <fullName evidence="2">Uncharacterized protein</fullName>
    </submittedName>
</protein>
<feature type="compositionally biased region" description="Basic and acidic residues" evidence="1">
    <location>
        <begin position="265"/>
        <end position="276"/>
    </location>
</feature>
<dbReference type="AlphaFoldDB" id="A0AAN6PKM3"/>
<feature type="compositionally biased region" description="Low complexity" evidence="1">
    <location>
        <begin position="495"/>
        <end position="508"/>
    </location>
</feature>
<dbReference type="Proteomes" id="UP001303115">
    <property type="component" value="Unassembled WGS sequence"/>
</dbReference>
<dbReference type="EMBL" id="MU854368">
    <property type="protein sequence ID" value="KAK4040846.1"/>
    <property type="molecule type" value="Genomic_DNA"/>
</dbReference>
<feature type="region of interest" description="Disordered" evidence="1">
    <location>
        <begin position="487"/>
        <end position="515"/>
    </location>
</feature>
<reference evidence="3" key="1">
    <citation type="journal article" date="2023" name="Mol. Phylogenet. Evol.">
        <title>Genome-scale phylogeny and comparative genomics of the fungal order Sordariales.</title>
        <authorList>
            <person name="Hensen N."/>
            <person name="Bonometti L."/>
            <person name="Westerberg I."/>
            <person name="Brannstrom I.O."/>
            <person name="Guillou S."/>
            <person name="Cros-Aarteil S."/>
            <person name="Calhoun S."/>
            <person name="Haridas S."/>
            <person name="Kuo A."/>
            <person name="Mondo S."/>
            <person name="Pangilinan J."/>
            <person name="Riley R."/>
            <person name="LaButti K."/>
            <person name="Andreopoulos B."/>
            <person name="Lipzen A."/>
            <person name="Chen C."/>
            <person name="Yan M."/>
            <person name="Daum C."/>
            <person name="Ng V."/>
            <person name="Clum A."/>
            <person name="Steindorff A."/>
            <person name="Ohm R.A."/>
            <person name="Martin F."/>
            <person name="Silar P."/>
            <person name="Natvig D.O."/>
            <person name="Lalanne C."/>
            <person name="Gautier V."/>
            <person name="Ament-Velasquez S.L."/>
            <person name="Kruys A."/>
            <person name="Hutchinson M.I."/>
            <person name="Powell A.J."/>
            <person name="Barry K."/>
            <person name="Miller A.N."/>
            <person name="Grigoriev I.V."/>
            <person name="Debuchy R."/>
            <person name="Gladieux P."/>
            <person name="Hiltunen Thoren M."/>
            <person name="Johannesson H."/>
        </authorList>
    </citation>
    <scope>NUCLEOTIDE SEQUENCE [LARGE SCALE GENOMIC DNA]</scope>
    <source>
        <strain evidence="3">CBS 284.82</strain>
    </source>
</reference>